<dbReference type="AlphaFoldDB" id="A0AAP8YUH6"/>
<evidence type="ECO:0000313" key="5">
    <source>
        <dbReference type="Proteomes" id="UP000291995"/>
    </source>
</evidence>
<dbReference type="EMBL" id="CP024333">
    <property type="protein sequence ID" value="ATQ16326.1"/>
    <property type="molecule type" value="Genomic_DNA"/>
</dbReference>
<dbReference type="InterPro" id="IPR003791">
    <property type="entry name" value="UPF0178"/>
</dbReference>
<reference evidence="3" key="2">
    <citation type="submission" date="2022-12" db="EMBL/GenBank/DDBJ databases">
        <title>Whole genome sequencing of Borrelia miyamotoi strains isolated at the Russian territory.</title>
        <authorList>
            <person name="Kuleshov K.V."/>
            <person name="Platonov A.E."/>
            <person name="Goptar I.A."/>
            <person name="Shipulin G.A."/>
            <person name="Markelov M.L."/>
            <person name="Koetsveld J."/>
            <person name="Kolyasnikova N.M."/>
            <person name="Sarksyan D.S."/>
            <person name="Toporkova M.G."/>
            <person name="Hovius J.W."/>
        </authorList>
    </citation>
    <scope>NUCLEOTIDE SEQUENCE</scope>
    <source>
        <strain evidence="3">Yekat-76</strain>
    </source>
</reference>
<proteinExistence type="inferred from homology"/>
<evidence type="ECO:0000313" key="3">
    <source>
        <dbReference type="EMBL" id="QBK62317.1"/>
    </source>
</evidence>
<comment type="similarity">
    <text evidence="1">Belongs to the UPF0178 family.</text>
</comment>
<accession>A0AAP8YUH6</accession>
<dbReference type="RefSeq" id="WP_025444073.1">
    <property type="nucleotide sequence ID" value="NZ_AP024371.1"/>
</dbReference>
<evidence type="ECO:0000313" key="4">
    <source>
        <dbReference type="Proteomes" id="UP000230633"/>
    </source>
</evidence>
<evidence type="ECO:0000313" key="2">
    <source>
        <dbReference type="EMBL" id="ATQ16326.1"/>
    </source>
</evidence>
<dbReference type="PANTHER" id="PTHR35146">
    <property type="entry name" value="UPF0178 PROTEIN YAII"/>
    <property type="match status" value="1"/>
</dbReference>
<protein>
    <submittedName>
        <fullName evidence="3">DUF188 domain-containing protein</fullName>
    </submittedName>
</protein>
<organism evidence="3 5">
    <name type="scientific">Borrelia miyamotoi</name>
    <dbReference type="NCBI Taxonomy" id="47466"/>
    <lineage>
        <taxon>Bacteria</taxon>
        <taxon>Pseudomonadati</taxon>
        <taxon>Spirochaetota</taxon>
        <taxon>Spirochaetia</taxon>
        <taxon>Spirochaetales</taxon>
        <taxon>Borreliaceae</taxon>
        <taxon>Borrelia</taxon>
    </lineage>
</organism>
<dbReference type="PANTHER" id="PTHR35146:SF1">
    <property type="entry name" value="UPF0178 PROTEIN YAII"/>
    <property type="match status" value="1"/>
</dbReference>
<reference evidence="5" key="1">
    <citation type="submission" date="2019-03" db="EMBL/GenBank/DDBJ databases">
        <title>Whole genome sequencing of Borrelia miyamotoi strains isolated at the Russian territory.</title>
        <authorList>
            <person name="Kuleshov K.V."/>
            <person name="Platonov A.E."/>
            <person name="Goptar I.A."/>
            <person name="Shipulin G.A."/>
            <person name="Markelov M.L."/>
            <person name="Koetsveld J."/>
            <person name="Kolyasnikova N.M."/>
            <person name="Sarksyan D.S."/>
            <person name="Toporkova M.G."/>
            <person name="Hovius J.W."/>
        </authorList>
    </citation>
    <scope>NUCLEOTIDE SEQUENCE [LARGE SCALE GENOMIC DNA]</scope>
    <source>
        <strain evidence="2 4">Yekat-1</strain>
        <strain evidence="5">Yekat-76</strain>
    </source>
</reference>
<sequence length="143" mass="16797">MLNKIFVDADSCNFRVIKFLQNFVLLRGVDLILVANRYLNLDMTKSTIVKVVDNVDSFILEFVDRNSMVVTRDILLVKELLDLQIRVMNDEGQIFDINNINYLYFRSKLNISLGIKVRKCFSARSNKVRYSNFAINFHRLFFS</sequence>
<dbReference type="GeneID" id="75117747"/>
<gene>
    <name evidence="2" type="ORF">CNO13_04110</name>
    <name evidence="3" type="ORF">EZU67_04095</name>
</gene>
<dbReference type="Pfam" id="PF02639">
    <property type="entry name" value="DUF188"/>
    <property type="match status" value="1"/>
</dbReference>
<evidence type="ECO:0000256" key="1">
    <source>
        <dbReference type="ARBA" id="ARBA00008522"/>
    </source>
</evidence>
<name>A0AAP8YUH6_9SPIR</name>
<dbReference type="Proteomes" id="UP000291995">
    <property type="component" value="Chromosome"/>
</dbReference>
<keyword evidence="4" id="KW-1185">Reference proteome</keyword>
<dbReference type="EMBL" id="CP036557">
    <property type="protein sequence ID" value="QBK62317.1"/>
    <property type="molecule type" value="Genomic_DNA"/>
</dbReference>
<dbReference type="Proteomes" id="UP000230633">
    <property type="component" value="Chromosome"/>
</dbReference>